<keyword evidence="3" id="KW-1185">Reference proteome</keyword>
<evidence type="ECO:0000256" key="1">
    <source>
        <dbReference type="SAM" id="MobiDB-lite"/>
    </source>
</evidence>
<protein>
    <submittedName>
        <fullName evidence="2">Uncharacterized protein</fullName>
    </submittedName>
</protein>
<organism evidence="2 3">
    <name type="scientific">Orchesella dallaii</name>
    <dbReference type="NCBI Taxonomy" id="48710"/>
    <lineage>
        <taxon>Eukaryota</taxon>
        <taxon>Metazoa</taxon>
        <taxon>Ecdysozoa</taxon>
        <taxon>Arthropoda</taxon>
        <taxon>Hexapoda</taxon>
        <taxon>Collembola</taxon>
        <taxon>Entomobryomorpha</taxon>
        <taxon>Entomobryoidea</taxon>
        <taxon>Orchesellidae</taxon>
        <taxon>Orchesellinae</taxon>
        <taxon>Orchesella</taxon>
    </lineage>
</organism>
<evidence type="ECO:0000313" key="3">
    <source>
        <dbReference type="Proteomes" id="UP001642540"/>
    </source>
</evidence>
<proteinExistence type="predicted"/>
<sequence length="299" mass="34421">MIENSSNGVVSSTKYNRIDNWKNHRESNWNIMVNRMKLIHEQKYLKLLRNQAENSVKQAAESKGDDASKILFDRKIPDDIKLAMYMKLVNEFKLKISEILNTSVPVHLTGETQPLTPEVQAKEKTFFDADSFDTAESEVYLSIQDKAIISMFPPTFQQRAEIVLKILKERPDLISWDKNGVITFFGDDLCRESSLYDLLNYLIRDLKWKVAPNGANRFLLICKKLGVPASILRNKLREQYVKALDNFSEIKSASDSGYMFKDNKHRLLHWSSLEDSSSEDADADPLSSTPNKKRRTYSS</sequence>
<evidence type="ECO:0000313" key="2">
    <source>
        <dbReference type="EMBL" id="CAL8128064.1"/>
    </source>
</evidence>
<comment type="caution">
    <text evidence="2">The sequence shown here is derived from an EMBL/GenBank/DDBJ whole genome shotgun (WGS) entry which is preliminary data.</text>
</comment>
<accession>A0ABP1RH04</accession>
<gene>
    <name evidence="2" type="ORF">ODALV1_LOCUS22071</name>
</gene>
<feature type="region of interest" description="Disordered" evidence="1">
    <location>
        <begin position="274"/>
        <end position="299"/>
    </location>
</feature>
<name>A0ABP1RH04_9HEXA</name>
<reference evidence="2 3" key="1">
    <citation type="submission" date="2024-08" db="EMBL/GenBank/DDBJ databases">
        <authorList>
            <person name="Cucini C."/>
            <person name="Frati F."/>
        </authorList>
    </citation>
    <scope>NUCLEOTIDE SEQUENCE [LARGE SCALE GENOMIC DNA]</scope>
</reference>
<dbReference type="Proteomes" id="UP001642540">
    <property type="component" value="Unassembled WGS sequence"/>
</dbReference>
<dbReference type="EMBL" id="CAXLJM020000073">
    <property type="protein sequence ID" value="CAL8128064.1"/>
    <property type="molecule type" value="Genomic_DNA"/>
</dbReference>